<dbReference type="OrthoDB" id="3232309at2759"/>
<organism evidence="2 3">
    <name type="scientific">Rhodocollybia butyracea</name>
    <dbReference type="NCBI Taxonomy" id="206335"/>
    <lineage>
        <taxon>Eukaryota</taxon>
        <taxon>Fungi</taxon>
        <taxon>Dikarya</taxon>
        <taxon>Basidiomycota</taxon>
        <taxon>Agaricomycotina</taxon>
        <taxon>Agaricomycetes</taxon>
        <taxon>Agaricomycetidae</taxon>
        <taxon>Agaricales</taxon>
        <taxon>Marasmiineae</taxon>
        <taxon>Omphalotaceae</taxon>
        <taxon>Rhodocollybia</taxon>
    </lineage>
</organism>
<evidence type="ECO:0000313" key="2">
    <source>
        <dbReference type="EMBL" id="KAF9064404.1"/>
    </source>
</evidence>
<reference evidence="2" key="1">
    <citation type="submission" date="2020-11" db="EMBL/GenBank/DDBJ databases">
        <authorList>
            <consortium name="DOE Joint Genome Institute"/>
            <person name="Ahrendt S."/>
            <person name="Riley R."/>
            <person name="Andreopoulos W."/>
            <person name="Labutti K."/>
            <person name="Pangilinan J."/>
            <person name="Ruiz-Duenas F.J."/>
            <person name="Barrasa J.M."/>
            <person name="Sanchez-Garcia M."/>
            <person name="Camarero S."/>
            <person name="Miyauchi S."/>
            <person name="Serrano A."/>
            <person name="Linde D."/>
            <person name="Babiker R."/>
            <person name="Drula E."/>
            <person name="Ayuso-Fernandez I."/>
            <person name="Pacheco R."/>
            <person name="Padilla G."/>
            <person name="Ferreira P."/>
            <person name="Barriuso J."/>
            <person name="Kellner H."/>
            <person name="Castanera R."/>
            <person name="Alfaro M."/>
            <person name="Ramirez L."/>
            <person name="Pisabarro A.G."/>
            <person name="Kuo A."/>
            <person name="Tritt A."/>
            <person name="Lipzen A."/>
            <person name="He G."/>
            <person name="Yan M."/>
            <person name="Ng V."/>
            <person name="Cullen D."/>
            <person name="Martin F."/>
            <person name="Rosso M.-N."/>
            <person name="Henrissat B."/>
            <person name="Hibbett D."/>
            <person name="Martinez A.T."/>
            <person name="Grigoriev I.V."/>
        </authorList>
    </citation>
    <scope>NUCLEOTIDE SEQUENCE</scope>
    <source>
        <strain evidence="2">AH 40177</strain>
    </source>
</reference>
<keyword evidence="3" id="KW-1185">Reference proteome</keyword>
<gene>
    <name evidence="2" type="ORF">BDP27DRAFT_1367229</name>
</gene>
<sequence length="279" mass="31907">MLIAICRRAFNVSPGLLSSFSFERYTSFFVTPIFHVRLEDILDWKHLPPLGLKDFKERLLYVELSPENLYIMAAASVNRPTSTGRRQPATTSSHSPTRLSAIARSDEAKNPRHLYITTTHPSQPQASTRVSADEATKLILRPYHGTLYSQGQDNLFGWDEEAGRLVTCFVVLGVKTATAARFSFKIRYINPRIRQDPQKSHNAQTQKSRRLQRVESKPGSETKTDDNENTKAKNQASKKRNRGQTQQKMTRTKKAKKIPGLQQRRLLARYYVFFSHPMA</sequence>
<protein>
    <submittedName>
        <fullName evidence="2">Uncharacterized protein</fullName>
    </submittedName>
</protein>
<dbReference type="Proteomes" id="UP000772434">
    <property type="component" value="Unassembled WGS sequence"/>
</dbReference>
<accession>A0A9P5PJJ2</accession>
<name>A0A9P5PJJ2_9AGAR</name>
<comment type="caution">
    <text evidence="2">The sequence shown here is derived from an EMBL/GenBank/DDBJ whole genome shotgun (WGS) entry which is preliminary data.</text>
</comment>
<evidence type="ECO:0000256" key="1">
    <source>
        <dbReference type="SAM" id="MobiDB-lite"/>
    </source>
</evidence>
<dbReference type="EMBL" id="JADNRY010000124">
    <property type="protein sequence ID" value="KAF9064404.1"/>
    <property type="molecule type" value="Genomic_DNA"/>
</dbReference>
<feature type="region of interest" description="Disordered" evidence="1">
    <location>
        <begin position="193"/>
        <end position="260"/>
    </location>
</feature>
<proteinExistence type="predicted"/>
<dbReference type="AlphaFoldDB" id="A0A9P5PJJ2"/>
<evidence type="ECO:0000313" key="3">
    <source>
        <dbReference type="Proteomes" id="UP000772434"/>
    </source>
</evidence>
<feature type="compositionally biased region" description="Basic and acidic residues" evidence="1">
    <location>
        <begin position="212"/>
        <end position="231"/>
    </location>
</feature>